<dbReference type="EMBL" id="CP001700">
    <property type="protein sequence ID" value="ACU69389.1"/>
    <property type="molecule type" value="Genomic_DNA"/>
</dbReference>
<dbReference type="InterPro" id="IPR003593">
    <property type="entry name" value="AAA+_ATPase"/>
</dbReference>
<dbReference type="SUPFAM" id="SSF52540">
    <property type="entry name" value="P-loop containing nucleoside triphosphate hydrolases"/>
    <property type="match status" value="1"/>
</dbReference>
<protein>
    <submittedName>
        <fullName evidence="2">AAA ATPase</fullName>
    </submittedName>
</protein>
<dbReference type="GO" id="GO:0005524">
    <property type="term" value="F:ATP binding"/>
    <property type="evidence" value="ECO:0007669"/>
    <property type="project" value="InterPro"/>
</dbReference>
<name>C7PVN3_CATAD</name>
<organism evidence="2 3">
    <name type="scientific">Catenulispora acidiphila (strain DSM 44928 / JCM 14897 / NBRC 102108 / NRRL B-24433 / ID139908)</name>
    <dbReference type="NCBI Taxonomy" id="479433"/>
    <lineage>
        <taxon>Bacteria</taxon>
        <taxon>Bacillati</taxon>
        <taxon>Actinomycetota</taxon>
        <taxon>Actinomycetes</taxon>
        <taxon>Catenulisporales</taxon>
        <taxon>Catenulisporaceae</taxon>
        <taxon>Catenulispora</taxon>
    </lineage>
</organism>
<evidence type="ECO:0000259" key="1">
    <source>
        <dbReference type="SMART" id="SM00382"/>
    </source>
</evidence>
<evidence type="ECO:0000313" key="3">
    <source>
        <dbReference type="Proteomes" id="UP000000851"/>
    </source>
</evidence>
<gene>
    <name evidence="2" type="ordered locus">Caci_0437</name>
</gene>
<sequence>MKDWWIFKGEGVPHRRVEQLPPPMASRSFGGAPLVELTLEEDRAAVARLGRSEAEQRLLLSEPDLDLINAAILLRRPLLVTGKPGSGKSSLAYAIARELSLGPVLHWSITSRTGVKEGLYGYDALGRLEETNLRRIMGADTAPDLGEYIRLGPLGTALLPQKHPRVLLIDELDKSDLDLPNDLLHVFENGEFEIEEVVRQRGTDSVEVGVTGQPTPVTVHGGLVRCNAFPIVVLTDNGERDFSAAFLRRCVRLKLADPDRDRLVGIVEAHLGEEGVRTGRTLIEDFLVKRRAGTVATDQLLGAVYLAIAAKLGGTDRAELADRIMAPLDQVG</sequence>
<dbReference type="InterPro" id="IPR027417">
    <property type="entry name" value="P-loop_NTPase"/>
</dbReference>
<dbReference type="AlphaFoldDB" id="C7PVN3"/>
<dbReference type="KEGG" id="cai:Caci_0437"/>
<dbReference type="Pfam" id="PF07728">
    <property type="entry name" value="AAA_5"/>
    <property type="match status" value="1"/>
</dbReference>
<dbReference type="OrthoDB" id="9783370at2"/>
<reference evidence="2 3" key="1">
    <citation type="journal article" date="2009" name="Stand. Genomic Sci.">
        <title>Complete genome sequence of Catenulispora acidiphila type strain (ID 139908).</title>
        <authorList>
            <person name="Copeland A."/>
            <person name="Lapidus A."/>
            <person name="Glavina Del Rio T."/>
            <person name="Nolan M."/>
            <person name="Lucas S."/>
            <person name="Chen F."/>
            <person name="Tice H."/>
            <person name="Cheng J.F."/>
            <person name="Bruce D."/>
            <person name="Goodwin L."/>
            <person name="Pitluck S."/>
            <person name="Mikhailova N."/>
            <person name="Pati A."/>
            <person name="Ivanova N."/>
            <person name="Mavromatis K."/>
            <person name="Chen A."/>
            <person name="Palaniappan K."/>
            <person name="Chain P."/>
            <person name="Land M."/>
            <person name="Hauser L."/>
            <person name="Chang Y.J."/>
            <person name="Jeffries C.D."/>
            <person name="Chertkov O."/>
            <person name="Brettin T."/>
            <person name="Detter J.C."/>
            <person name="Han C."/>
            <person name="Ali Z."/>
            <person name="Tindall B.J."/>
            <person name="Goker M."/>
            <person name="Bristow J."/>
            <person name="Eisen J.A."/>
            <person name="Markowitz V."/>
            <person name="Hugenholtz P."/>
            <person name="Kyrpides N.C."/>
            <person name="Klenk H.P."/>
        </authorList>
    </citation>
    <scope>NUCLEOTIDE SEQUENCE [LARGE SCALE GENOMIC DNA]</scope>
    <source>
        <strain evidence="3">DSM 44928 / JCM 14897 / NBRC 102108 / NRRL B-24433 / ID139908</strain>
    </source>
</reference>
<dbReference type="Gene3D" id="3.40.50.300">
    <property type="entry name" value="P-loop containing nucleotide triphosphate hydrolases"/>
    <property type="match status" value="1"/>
</dbReference>
<dbReference type="STRING" id="479433.Caci_0437"/>
<feature type="domain" description="AAA+ ATPase" evidence="1">
    <location>
        <begin position="74"/>
        <end position="261"/>
    </location>
</feature>
<proteinExistence type="predicted"/>
<dbReference type="eggNOG" id="COG0714">
    <property type="taxonomic scope" value="Bacteria"/>
</dbReference>
<dbReference type="HOGENOM" id="CLU_051820_2_0_11"/>
<dbReference type="Proteomes" id="UP000000851">
    <property type="component" value="Chromosome"/>
</dbReference>
<keyword evidence="3" id="KW-1185">Reference proteome</keyword>
<dbReference type="InterPro" id="IPR011704">
    <property type="entry name" value="ATPase_dyneun-rel_AAA"/>
</dbReference>
<dbReference type="InParanoid" id="C7PVN3"/>
<dbReference type="SMART" id="SM00382">
    <property type="entry name" value="AAA"/>
    <property type="match status" value="1"/>
</dbReference>
<accession>C7PVN3</accession>
<evidence type="ECO:0000313" key="2">
    <source>
        <dbReference type="EMBL" id="ACU69389.1"/>
    </source>
</evidence>
<dbReference type="CDD" id="cd00009">
    <property type="entry name" value="AAA"/>
    <property type="match status" value="1"/>
</dbReference>
<dbReference type="GO" id="GO:0016887">
    <property type="term" value="F:ATP hydrolysis activity"/>
    <property type="evidence" value="ECO:0007669"/>
    <property type="project" value="InterPro"/>
</dbReference>
<dbReference type="FunCoup" id="C7PVN3">
    <property type="interactions" value="188"/>
</dbReference>